<evidence type="ECO:0000313" key="2">
    <source>
        <dbReference type="Proteomes" id="UP000435112"/>
    </source>
</evidence>
<evidence type="ECO:0000313" key="1">
    <source>
        <dbReference type="EMBL" id="KAE8977305.1"/>
    </source>
</evidence>
<accession>A0A6A3I902</accession>
<dbReference type="AlphaFoldDB" id="A0A6A3I902"/>
<dbReference type="Proteomes" id="UP000435112">
    <property type="component" value="Unassembled WGS sequence"/>
</dbReference>
<protein>
    <submittedName>
        <fullName evidence="1">Uncharacterized protein</fullName>
    </submittedName>
</protein>
<comment type="caution">
    <text evidence="1">The sequence shown here is derived from an EMBL/GenBank/DDBJ whole genome shotgun (WGS) entry which is preliminary data.</text>
</comment>
<proteinExistence type="predicted"/>
<sequence length="88" mass="9852">MLSMPLTASALPSTTWETSELSAYKRCGPALNHSKFSFIGPICSLLAVTSARLNSEMRAEIGYDLQLLWRFDPRVDLEDVKPTCEEFP</sequence>
<dbReference type="EMBL" id="QXFU01003217">
    <property type="protein sequence ID" value="KAE8977305.1"/>
    <property type="molecule type" value="Genomic_DNA"/>
</dbReference>
<organism evidence="1 2">
    <name type="scientific">Phytophthora rubi</name>
    <dbReference type="NCBI Taxonomy" id="129364"/>
    <lineage>
        <taxon>Eukaryota</taxon>
        <taxon>Sar</taxon>
        <taxon>Stramenopiles</taxon>
        <taxon>Oomycota</taxon>
        <taxon>Peronosporomycetes</taxon>
        <taxon>Peronosporales</taxon>
        <taxon>Peronosporaceae</taxon>
        <taxon>Phytophthora</taxon>
    </lineage>
</organism>
<gene>
    <name evidence="1" type="ORF">PR002_g25055</name>
</gene>
<reference evidence="1 2" key="1">
    <citation type="submission" date="2018-09" db="EMBL/GenBank/DDBJ databases">
        <title>Genomic investigation of the strawberry pathogen Phytophthora fragariae indicates pathogenicity is determined by transcriptional variation in three key races.</title>
        <authorList>
            <person name="Adams T.M."/>
            <person name="Armitage A.D."/>
            <person name="Sobczyk M.K."/>
            <person name="Bates H.J."/>
            <person name="Dunwell J.M."/>
            <person name="Nellist C.F."/>
            <person name="Harrison R.J."/>
        </authorList>
    </citation>
    <scope>NUCLEOTIDE SEQUENCE [LARGE SCALE GENOMIC DNA]</scope>
    <source>
        <strain evidence="1 2">SCRP324</strain>
    </source>
</reference>
<name>A0A6A3I902_9STRA</name>